<protein>
    <submittedName>
        <fullName evidence="5">NAD-specific glutamate dehydrogenase</fullName>
    </submittedName>
</protein>
<evidence type="ECO:0000256" key="3">
    <source>
        <dbReference type="SAM" id="MobiDB-lite"/>
    </source>
</evidence>
<evidence type="ECO:0000256" key="2">
    <source>
        <dbReference type="ARBA" id="ARBA00023002"/>
    </source>
</evidence>
<reference evidence="5" key="1">
    <citation type="submission" date="2011-11" db="EMBL/GenBank/DDBJ databases">
        <title>Improved High-Quality Draft sequence of Desulfovibrio sp. U5L.</title>
        <authorList>
            <consortium name="US DOE Joint Genome Institute"/>
            <person name="Lucas S."/>
            <person name="Han J."/>
            <person name="Lapidus A."/>
            <person name="Cheng J.-F."/>
            <person name="Goodwin L."/>
            <person name="Pitluck S."/>
            <person name="Peters L."/>
            <person name="Ovchinnikova G."/>
            <person name="Held B."/>
            <person name="Detter J.C."/>
            <person name="Han C."/>
            <person name="Tapia R."/>
            <person name="Land M."/>
            <person name="Hauser L."/>
            <person name="Kyrpides N."/>
            <person name="Ivanova N."/>
            <person name="Pagani I."/>
            <person name="Gabster J."/>
            <person name="Walker C."/>
            <person name="Stolyar S."/>
            <person name="Stahl D."/>
            <person name="Arkin A."/>
            <person name="Dehal P."/>
            <person name="Hazen T."/>
            <person name="Woyke T."/>
        </authorList>
    </citation>
    <scope>NUCLEOTIDE SEQUENCE [LARGE SCALE GENOMIC DNA]</scope>
    <source>
        <strain evidence="5">U5L</strain>
    </source>
</reference>
<dbReference type="Pfam" id="PF00208">
    <property type="entry name" value="ELFV_dehydrog"/>
    <property type="match status" value="1"/>
</dbReference>
<proteinExistence type="inferred from homology"/>
<evidence type="ECO:0000313" key="5">
    <source>
        <dbReference type="EMBL" id="EIG53906.1"/>
    </source>
</evidence>
<dbReference type="OrthoDB" id="19378at2"/>
<dbReference type="PANTHER" id="PTHR11606:SF39">
    <property type="entry name" value="GLUTAMATE_PHENYLALANINE_LEUCINE_VALINE_L-TRYPTOPHAN DEHYDROGENASE C-TERMINAL DOMAIN-CONTAINING PROTEIN"/>
    <property type="match status" value="1"/>
</dbReference>
<feature type="compositionally biased region" description="Basic and acidic residues" evidence="3">
    <location>
        <begin position="993"/>
        <end position="1012"/>
    </location>
</feature>
<organism evidence="5">
    <name type="scientific">Desulfovibrio sp. U5L</name>
    <dbReference type="NCBI Taxonomy" id="596152"/>
    <lineage>
        <taxon>Bacteria</taxon>
        <taxon>Pseudomonadati</taxon>
        <taxon>Thermodesulfobacteriota</taxon>
        <taxon>Desulfovibrionia</taxon>
        <taxon>Desulfovibrionales</taxon>
        <taxon>Desulfovibrionaceae</taxon>
        <taxon>Desulfovibrio</taxon>
    </lineage>
</organism>
<dbReference type="InterPro" id="IPR006096">
    <property type="entry name" value="Glu/Leu/Phe/Val/Trp_DH_C"/>
</dbReference>
<evidence type="ECO:0000256" key="1">
    <source>
        <dbReference type="ARBA" id="ARBA00006382"/>
    </source>
</evidence>
<dbReference type="GO" id="GO:0004352">
    <property type="term" value="F:glutamate dehydrogenase (NAD+) activity"/>
    <property type="evidence" value="ECO:0007669"/>
    <property type="project" value="TreeGrafter"/>
</dbReference>
<feature type="domain" description="Glutamate/phenylalanine/leucine/valine/L-tryptophan dehydrogenase C-terminal" evidence="4">
    <location>
        <begin position="588"/>
        <end position="837"/>
    </location>
</feature>
<name>I2Q2A0_9BACT</name>
<sequence>MPLPERPESGAFLAAVSRDLRRDAESLVPWFLHNMPDYYFRTHGPDEQARHIRAIISGRVLSGGQSATLWNPTRTRVTRIAPNGAPALLEHLGELTSANIRTSRLYATLDGRLRLDTFLLDPQPPVGAGSRALREAVALMLAGGHLQPRLEKEFVAFLRGAPADYVEKFDPLRAARHFALARDLAGRDAVRVELHLLPGQAESRVVVAMREAPETGLLLRVAQTVLAEGLLAIPRGYSDRFCLPGGDLSVISLYVTREGKQALTPDDPLWTRLKSRLKRVKWTAAHGLDVLVAREGFTPEAVELLAAACECVHQLLVRQNLHAFTSENILRAVLAHVREARACLAFFEARFDPALFAGRKEAAARALAEAEALAGSIEDEVARGVFGGLLRFFGQTLRTNFYLPDRFGLAFRLDPAVLTAGPGGIPAPTGERPFGLFFLHGPGAQGFHVRYREMARGGVRLVRTRSQEQFELESNRLFTEAKNLALSQQYKNKDIPEGGSKAVLLLGPGADPTLALKSAVDGLLDCTVGGPDGAMPAEVVDYLGREELLYLGPDEGITPDHIRWIVARAARRGARWPAAFMSSKPESGINHKRYGVTSLGVLEFADAFLREAGIDPDAEPFTVKITGGPAGDVAGNAILQLIARYGGRARIVAVSDGHGAAFDPEGLDHKELSRLVGEERNMAAFSPDSLAGQGSFVVRADTPDGAKVRASLHNTVPADLFIPAGGRPDTINAGNWRDFCDAAGRPSARVIIEGANLFLTSEARLHLEEAGALIAPGPSANKAGVICSSYEILAGLVMTEAEFAAVRRRYIREVLAILARKSRAEASLLLRERRRSGGRVGLVALSHEASREITAIKDALIAALADAPPVAEDPLLVRLVADHCPPVLVAKHIDRLLATVPASYLHAVVAAQAASTIVYAEGLGWLSRLAGLRDLMAVVRTYYAEADAVAAQVAAIRKSRLPDKAAIERICLRAGRRLLSEEALGLDVPGPSREARPEAVEGNDGDKGKNDK</sequence>
<dbReference type="SMART" id="SM00839">
    <property type="entry name" value="ELFV_dehydrog"/>
    <property type="match status" value="1"/>
</dbReference>
<dbReference type="GO" id="GO:0006538">
    <property type="term" value="P:L-glutamate catabolic process"/>
    <property type="evidence" value="ECO:0007669"/>
    <property type="project" value="TreeGrafter"/>
</dbReference>
<dbReference type="STRING" id="596152.DesU5LDRAFT_2240"/>
<dbReference type="EMBL" id="JH600068">
    <property type="protein sequence ID" value="EIG53906.1"/>
    <property type="molecule type" value="Genomic_DNA"/>
</dbReference>
<dbReference type="Gene3D" id="3.40.50.720">
    <property type="entry name" value="NAD(P)-binding Rossmann-like Domain"/>
    <property type="match status" value="1"/>
</dbReference>
<dbReference type="HOGENOM" id="CLU_010860_0_0_7"/>
<gene>
    <name evidence="5" type="ORF">DesU5LDRAFT_2240</name>
</gene>
<feature type="region of interest" description="Disordered" evidence="3">
    <location>
        <begin position="987"/>
        <end position="1012"/>
    </location>
</feature>
<accession>I2Q2A0</accession>
<dbReference type="eggNOG" id="COG2902">
    <property type="taxonomic scope" value="Bacteria"/>
</dbReference>
<dbReference type="SUPFAM" id="SSF53223">
    <property type="entry name" value="Aminoacid dehydrogenase-like, N-terminal domain"/>
    <property type="match status" value="1"/>
</dbReference>
<dbReference type="InterPro" id="IPR046346">
    <property type="entry name" value="Aminoacid_DH-like_N_sf"/>
</dbReference>
<dbReference type="InterPro" id="IPR036291">
    <property type="entry name" value="NAD(P)-bd_dom_sf"/>
</dbReference>
<dbReference type="SUPFAM" id="SSF51735">
    <property type="entry name" value="NAD(P)-binding Rossmann-fold domains"/>
    <property type="match status" value="1"/>
</dbReference>
<comment type="similarity">
    <text evidence="1">Belongs to the Glu/Leu/Phe/Val dehydrogenases family.</text>
</comment>
<evidence type="ECO:0000259" key="4">
    <source>
        <dbReference type="SMART" id="SM00839"/>
    </source>
</evidence>
<dbReference type="AlphaFoldDB" id="I2Q2A0"/>
<keyword evidence="2" id="KW-0560">Oxidoreductase</keyword>
<dbReference type="PANTHER" id="PTHR11606">
    <property type="entry name" value="GLUTAMATE DEHYDROGENASE"/>
    <property type="match status" value="1"/>
</dbReference>